<dbReference type="Proteomes" id="UP001419268">
    <property type="component" value="Unassembled WGS sequence"/>
</dbReference>
<organism evidence="1 2">
    <name type="scientific">Stephania cephalantha</name>
    <dbReference type="NCBI Taxonomy" id="152367"/>
    <lineage>
        <taxon>Eukaryota</taxon>
        <taxon>Viridiplantae</taxon>
        <taxon>Streptophyta</taxon>
        <taxon>Embryophyta</taxon>
        <taxon>Tracheophyta</taxon>
        <taxon>Spermatophyta</taxon>
        <taxon>Magnoliopsida</taxon>
        <taxon>Ranunculales</taxon>
        <taxon>Menispermaceae</taxon>
        <taxon>Menispermoideae</taxon>
        <taxon>Cissampelideae</taxon>
        <taxon>Stephania</taxon>
    </lineage>
</organism>
<keyword evidence="2" id="KW-1185">Reference proteome</keyword>
<accession>A0AAP0HQD3</accession>
<evidence type="ECO:0000313" key="1">
    <source>
        <dbReference type="EMBL" id="KAK9094949.1"/>
    </source>
</evidence>
<comment type="caution">
    <text evidence="1">The sequence shown here is derived from an EMBL/GenBank/DDBJ whole genome shotgun (WGS) entry which is preliminary data.</text>
</comment>
<dbReference type="AlphaFoldDB" id="A0AAP0HQD3"/>
<protein>
    <submittedName>
        <fullName evidence="1">Uncharacterized protein</fullName>
    </submittedName>
</protein>
<gene>
    <name evidence="1" type="ORF">Scep_026418</name>
</gene>
<dbReference type="EMBL" id="JBBNAG010000011">
    <property type="protein sequence ID" value="KAK9094949.1"/>
    <property type="molecule type" value="Genomic_DNA"/>
</dbReference>
<evidence type="ECO:0000313" key="2">
    <source>
        <dbReference type="Proteomes" id="UP001419268"/>
    </source>
</evidence>
<reference evidence="1 2" key="1">
    <citation type="submission" date="2024-01" db="EMBL/GenBank/DDBJ databases">
        <title>Genome assemblies of Stephania.</title>
        <authorList>
            <person name="Yang L."/>
        </authorList>
    </citation>
    <scope>NUCLEOTIDE SEQUENCE [LARGE SCALE GENOMIC DNA]</scope>
    <source>
        <strain evidence="1">JXDWG</strain>
        <tissue evidence="1">Leaf</tissue>
    </source>
</reference>
<name>A0AAP0HQD3_9MAGN</name>
<sequence>MDGVLAYYRIRFGSVLIKGSSRHTDSLNDVMSRPGIDKTKFTDWLETNMVHPEARQLSNLRMLLDIVKSVEVNEVKPIEDYWSETVEELEISPTKADIIITQNEEAKGYMEVEIISEKAI</sequence>
<proteinExistence type="predicted"/>